<name>A0ABU5RS40_9CYAN</name>
<sequence length="90" mass="9758">MAIAGPGGVDDAIAAGVDLDGSPIPAAMLALYGEVMELESRRARSGVKKSMRNRIVRTGAKHLDRLTLDQRLREAGWEGLKDKEIAFFYG</sequence>
<reference evidence="1 2" key="1">
    <citation type="submission" date="2023-12" db="EMBL/GenBank/DDBJ databases">
        <title>Baltic Sea Cyanobacteria.</title>
        <authorList>
            <person name="Delbaje E."/>
            <person name="Fewer D.P."/>
            <person name="Shishido T.K."/>
        </authorList>
    </citation>
    <scope>NUCLEOTIDE SEQUENCE [LARGE SCALE GENOMIC DNA]</scope>
    <source>
        <strain evidence="1 2">UHCC 0139</strain>
    </source>
</reference>
<dbReference type="EMBL" id="JAYGHX010000002">
    <property type="protein sequence ID" value="MEA5390583.1"/>
    <property type="molecule type" value="Genomic_DNA"/>
</dbReference>
<proteinExistence type="predicted"/>
<dbReference type="Pfam" id="PF13319">
    <property type="entry name" value="DUF4090"/>
    <property type="match status" value="1"/>
</dbReference>
<protein>
    <submittedName>
        <fullName evidence="1">DUF4090 family protein</fullName>
    </submittedName>
</protein>
<comment type="caution">
    <text evidence="1">The sequence shown here is derived from an EMBL/GenBank/DDBJ whole genome shotgun (WGS) entry which is preliminary data.</text>
</comment>
<evidence type="ECO:0000313" key="2">
    <source>
        <dbReference type="Proteomes" id="UP001304461"/>
    </source>
</evidence>
<keyword evidence="2" id="KW-1185">Reference proteome</keyword>
<dbReference type="Proteomes" id="UP001304461">
    <property type="component" value="Unassembled WGS sequence"/>
</dbReference>
<dbReference type="InterPro" id="IPR025149">
    <property type="entry name" value="DUF4090"/>
</dbReference>
<organism evidence="1 2">
    <name type="scientific">Cyanobium gracile UHCC 0139</name>
    <dbReference type="NCBI Taxonomy" id="3110308"/>
    <lineage>
        <taxon>Bacteria</taxon>
        <taxon>Bacillati</taxon>
        <taxon>Cyanobacteriota</taxon>
        <taxon>Cyanophyceae</taxon>
        <taxon>Synechococcales</taxon>
        <taxon>Prochlorococcaceae</taxon>
        <taxon>Cyanobium</taxon>
    </lineage>
</organism>
<accession>A0ABU5RS40</accession>
<dbReference type="RefSeq" id="WP_094584569.1">
    <property type="nucleotide sequence ID" value="NZ_JAYGHX010000002.1"/>
</dbReference>
<gene>
    <name evidence="1" type="ORF">VB738_04825</name>
</gene>
<evidence type="ECO:0000313" key="1">
    <source>
        <dbReference type="EMBL" id="MEA5390583.1"/>
    </source>
</evidence>